<keyword evidence="3" id="KW-1185">Reference proteome</keyword>
<dbReference type="SUPFAM" id="SSF52540">
    <property type="entry name" value="P-loop containing nucleoside triphosphate hydrolases"/>
    <property type="match status" value="1"/>
</dbReference>
<name>A0ABU2GV02_9ACTN</name>
<dbReference type="Proteomes" id="UP001265083">
    <property type="component" value="Unassembled WGS sequence"/>
</dbReference>
<dbReference type="Pfam" id="PF13481">
    <property type="entry name" value="AAA_25"/>
    <property type="match status" value="1"/>
</dbReference>
<reference evidence="2 3" key="1">
    <citation type="submission" date="2023-08" db="EMBL/GenBank/DDBJ databases">
        <title>Bioegradation of LLDPE and BLDPE plastic by marine bacteria from coast plastic debris.</title>
        <authorList>
            <person name="Rong Z."/>
        </authorList>
    </citation>
    <scope>NUCLEOTIDE SEQUENCE [LARGE SCALE GENOMIC DNA]</scope>
    <source>
        <strain evidence="2 3">Z-2</strain>
    </source>
</reference>
<dbReference type="RefSeq" id="WP_310951296.1">
    <property type="nucleotide sequence ID" value="NZ_JAVLUS010000013.1"/>
</dbReference>
<dbReference type="Gene3D" id="3.40.50.300">
    <property type="entry name" value="P-loop containing nucleotide triphosphate hydrolases"/>
    <property type="match status" value="1"/>
</dbReference>
<organism evidence="2 3">
    <name type="scientific">Gordonia westfalica</name>
    <dbReference type="NCBI Taxonomy" id="158898"/>
    <lineage>
        <taxon>Bacteria</taxon>
        <taxon>Bacillati</taxon>
        <taxon>Actinomycetota</taxon>
        <taxon>Actinomycetes</taxon>
        <taxon>Mycobacteriales</taxon>
        <taxon>Gordoniaceae</taxon>
        <taxon>Gordonia</taxon>
    </lineage>
</organism>
<evidence type="ECO:0000313" key="3">
    <source>
        <dbReference type="Proteomes" id="UP001265083"/>
    </source>
</evidence>
<sequence>MTEPVHKLVKLADVTPERVSWLWPGRLPLGKLVTLDGDPGVAKSTLAAAMAAPITTGTVWPDGAPCDHPGAVVWLSAEDGLADTMRPRHDAAGADVNKVFALEGLNYISEDDGERYLRPPTLADIDTLRTVINEVGARLLIVDVLMAYLPKGIDSHKDQDIRRVMSRLSTLADETRCTVLVIRHLNKAKGGDPLYRGGGSIGIVGAARAGLLVARDPDDPDTRVLVGTKSNLAPLPEALTYRLESDEDRGVARIVWTGRSDHDARALLAERDGDDEEGSSIISIIRHYLTECGGKAPAADVLKHTRSAGLTDNSVKKARSRRGSGIATERSGFGKGASWFWSIDSPIDSIDSHSQGTGTYGTYGESMDPHQPPQVLQFPPRSGESQADPEG</sequence>
<comment type="caution">
    <text evidence="2">The sequence shown here is derived from an EMBL/GenBank/DDBJ whole genome shotgun (WGS) entry which is preliminary data.</text>
</comment>
<evidence type="ECO:0000256" key="1">
    <source>
        <dbReference type="SAM" id="MobiDB-lite"/>
    </source>
</evidence>
<evidence type="ECO:0000313" key="2">
    <source>
        <dbReference type="EMBL" id="MDS1115298.1"/>
    </source>
</evidence>
<feature type="region of interest" description="Disordered" evidence="1">
    <location>
        <begin position="351"/>
        <end position="391"/>
    </location>
</feature>
<dbReference type="EMBL" id="JAVLUS010000013">
    <property type="protein sequence ID" value="MDS1115298.1"/>
    <property type="molecule type" value="Genomic_DNA"/>
</dbReference>
<gene>
    <name evidence="2" type="ORF">RD149_16185</name>
</gene>
<accession>A0ABU2GV02</accession>
<protein>
    <submittedName>
        <fullName evidence="2">AAA family ATPase</fullName>
    </submittedName>
</protein>
<dbReference type="InterPro" id="IPR027417">
    <property type="entry name" value="P-loop_NTPase"/>
</dbReference>
<proteinExistence type="predicted"/>